<keyword evidence="2" id="KW-0479">Metal-binding</keyword>
<dbReference type="InterPro" id="IPR036663">
    <property type="entry name" value="Fumarylacetoacetase_C_sf"/>
</dbReference>
<keyword evidence="4" id="KW-0378">Hydrolase</keyword>
<name>A0A6I0DMM9_BRUAN</name>
<accession>A0A6I0DMM9</accession>
<dbReference type="Pfam" id="PF01557">
    <property type="entry name" value="FAA_hydrolase"/>
    <property type="match status" value="1"/>
</dbReference>
<dbReference type="SUPFAM" id="SSF56529">
    <property type="entry name" value="FAH"/>
    <property type="match status" value="1"/>
</dbReference>
<dbReference type="EMBL" id="WBWX01000019">
    <property type="protein sequence ID" value="KAB2790347.1"/>
    <property type="molecule type" value="Genomic_DNA"/>
</dbReference>
<dbReference type="FunFam" id="3.90.850.10:FF:000002">
    <property type="entry name" value="2-hydroxyhepta-2,4-diene-1,7-dioate isomerase"/>
    <property type="match status" value="1"/>
</dbReference>
<gene>
    <name evidence="4" type="ORF">F9L06_24940</name>
</gene>
<dbReference type="GO" id="GO:0046872">
    <property type="term" value="F:metal ion binding"/>
    <property type="evidence" value="ECO:0007669"/>
    <property type="project" value="UniProtKB-KW"/>
</dbReference>
<comment type="similarity">
    <text evidence="1">Belongs to the FAH family.</text>
</comment>
<evidence type="ECO:0000256" key="1">
    <source>
        <dbReference type="ARBA" id="ARBA00010211"/>
    </source>
</evidence>
<comment type="caution">
    <text evidence="4">The sequence shown here is derived from an EMBL/GenBank/DDBJ whole genome shotgun (WGS) entry which is preliminary data.</text>
</comment>
<dbReference type="InterPro" id="IPR051121">
    <property type="entry name" value="FAH"/>
</dbReference>
<evidence type="ECO:0000313" key="4">
    <source>
        <dbReference type="EMBL" id="KAB2790347.1"/>
    </source>
</evidence>
<proteinExistence type="inferred from homology"/>
<protein>
    <submittedName>
        <fullName evidence="4">Fumarylacetoacetate hydrolase family protein</fullName>
    </submittedName>
</protein>
<evidence type="ECO:0000256" key="2">
    <source>
        <dbReference type="ARBA" id="ARBA00022723"/>
    </source>
</evidence>
<sequence length="279" mass="29524">MRIVKFKLSDDVGEASKLGLVTGDTVHDLSGSFADIDNLLTEALVPVVPAPDAPTYDLKEITYLPPIAATARIFCVGLNYATHAVEAGRDLPARPSIFFRLHSAQVGHGTPVICPASSEQFDFEGELAVIIGRGGRHIPEVDAMSHVGGYTCFAENSARDWQRHAAQVTAGKNFDSSGAAGPCLVTCEDAPAPEEMVLTTRLNGEIMQQDSPANLVFSIAKLISYISAFAALRPGDVIVTGSPEGVGASRTPPIWMKPGDILEVEITGIGILRNTVAAE</sequence>
<organism evidence="4 5">
    <name type="scientific">Brucella anthropi</name>
    <name type="common">Ochrobactrum anthropi</name>
    <dbReference type="NCBI Taxonomy" id="529"/>
    <lineage>
        <taxon>Bacteria</taxon>
        <taxon>Pseudomonadati</taxon>
        <taxon>Pseudomonadota</taxon>
        <taxon>Alphaproteobacteria</taxon>
        <taxon>Hyphomicrobiales</taxon>
        <taxon>Brucellaceae</taxon>
        <taxon>Brucella/Ochrobactrum group</taxon>
        <taxon>Brucella</taxon>
    </lineage>
</organism>
<dbReference type="InterPro" id="IPR011234">
    <property type="entry name" value="Fumarylacetoacetase-like_C"/>
</dbReference>
<dbReference type="GO" id="GO:0016787">
    <property type="term" value="F:hydrolase activity"/>
    <property type="evidence" value="ECO:0007669"/>
    <property type="project" value="UniProtKB-KW"/>
</dbReference>
<evidence type="ECO:0000259" key="3">
    <source>
        <dbReference type="Pfam" id="PF01557"/>
    </source>
</evidence>
<dbReference type="AlphaFoldDB" id="A0A6I0DMM9"/>
<dbReference type="PANTHER" id="PTHR42796:SF4">
    <property type="entry name" value="FUMARYLACETOACETATE HYDROLASE DOMAIN-CONTAINING PROTEIN 2A"/>
    <property type="match status" value="1"/>
</dbReference>
<feature type="domain" description="Fumarylacetoacetase-like C-terminal" evidence="3">
    <location>
        <begin position="73"/>
        <end position="276"/>
    </location>
</feature>
<dbReference type="PANTHER" id="PTHR42796">
    <property type="entry name" value="FUMARYLACETOACETATE HYDROLASE DOMAIN-CONTAINING PROTEIN 2A-RELATED"/>
    <property type="match status" value="1"/>
</dbReference>
<dbReference type="Gene3D" id="3.90.850.10">
    <property type="entry name" value="Fumarylacetoacetase-like, C-terminal domain"/>
    <property type="match status" value="1"/>
</dbReference>
<dbReference type="GO" id="GO:0016853">
    <property type="term" value="F:isomerase activity"/>
    <property type="evidence" value="ECO:0007669"/>
    <property type="project" value="UniProtKB-ARBA"/>
</dbReference>
<evidence type="ECO:0000313" key="5">
    <source>
        <dbReference type="Proteomes" id="UP000441102"/>
    </source>
</evidence>
<reference evidence="4 5" key="1">
    <citation type="submission" date="2019-09" db="EMBL/GenBank/DDBJ databases">
        <title>Taxonomic organization of the family Brucellaceae based on a phylogenomic approach.</title>
        <authorList>
            <person name="Leclercq S."/>
            <person name="Cloeckaert A."/>
            <person name="Zygmunt M.S."/>
        </authorList>
    </citation>
    <scope>NUCLEOTIDE SEQUENCE [LARGE SCALE GENOMIC DNA]</scope>
    <source>
        <strain evidence="4 5">CCUG 34461</strain>
    </source>
</reference>
<dbReference type="Proteomes" id="UP000441102">
    <property type="component" value="Unassembled WGS sequence"/>
</dbReference>
<dbReference type="GO" id="GO:0019752">
    <property type="term" value="P:carboxylic acid metabolic process"/>
    <property type="evidence" value="ECO:0007669"/>
    <property type="project" value="UniProtKB-ARBA"/>
</dbReference>